<dbReference type="CDD" id="cd20502">
    <property type="entry name" value="C80_toxinA_B-like"/>
    <property type="match status" value="1"/>
</dbReference>
<keyword evidence="17" id="KW-0446">Lipid-binding</keyword>
<comment type="caution">
    <text evidence="22">The sequence shown here is derived from an EMBL/GenBank/DDBJ whole genome shotgun (WGS) entry which is preliminary data.</text>
</comment>
<evidence type="ECO:0000256" key="5">
    <source>
        <dbReference type="ARBA" id="ARBA00022525"/>
    </source>
</evidence>
<dbReference type="Pfam" id="PF11713">
    <property type="entry name" value="Peptidase_C80"/>
    <property type="match status" value="1"/>
</dbReference>
<keyword evidence="5" id="KW-0964">Secreted</keyword>
<keyword evidence="4" id="KW-1032">Host cell membrane</keyword>
<proteinExistence type="predicted"/>
<dbReference type="InterPro" id="IPR024769">
    <property type="entry name" value="TcdA/TcdB_pore_forming"/>
</dbReference>
<dbReference type="Gene3D" id="3.90.550.20">
    <property type="match status" value="1"/>
</dbReference>
<comment type="subcellular location">
    <subcellularLocation>
        <location evidence="2">Host cell membrane</location>
    </subcellularLocation>
    <subcellularLocation>
        <location evidence="20">Host cytoplasm</location>
        <location evidence="20">Host cytosol</location>
    </subcellularLocation>
    <subcellularLocation>
        <location evidence="3">Secreted</location>
    </subcellularLocation>
</comment>
<dbReference type="Gene3D" id="3.40.50.11050">
    <property type="match status" value="1"/>
</dbReference>
<name>A0A0R2YAG5_9PSED</name>
<feature type="domain" description="Peptidase C80" evidence="21">
    <location>
        <begin position="562"/>
        <end position="769"/>
    </location>
</feature>
<evidence type="ECO:0000256" key="8">
    <source>
        <dbReference type="ARBA" id="ARBA00022679"/>
    </source>
</evidence>
<evidence type="ECO:0000256" key="14">
    <source>
        <dbReference type="ARBA" id="ARBA00022842"/>
    </source>
</evidence>
<organism evidence="22 23">
    <name type="scientific">Pseudomonas libanensis</name>
    <dbReference type="NCBI Taxonomy" id="75588"/>
    <lineage>
        <taxon>Bacteria</taxon>
        <taxon>Pseudomonadati</taxon>
        <taxon>Pseudomonadota</taxon>
        <taxon>Gammaproteobacteria</taxon>
        <taxon>Pseudomonadales</taxon>
        <taxon>Pseudomonadaceae</taxon>
        <taxon>Pseudomonas</taxon>
    </lineage>
</organism>
<dbReference type="GO" id="GO:0046872">
    <property type="term" value="F:metal ion binding"/>
    <property type="evidence" value="ECO:0007669"/>
    <property type="project" value="UniProtKB-KW"/>
</dbReference>
<evidence type="ECO:0000256" key="3">
    <source>
        <dbReference type="ARBA" id="ARBA00004613"/>
    </source>
</evidence>
<keyword evidence="18" id="KW-0472">Membrane</keyword>
<dbReference type="GO" id="GO:0044164">
    <property type="term" value="C:host cell cytosol"/>
    <property type="evidence" value="ECO:0007669"/>
    <property type="project" value="UniProtKB-SubCell"/>
</dbReference>
<evidence type="ECO:0000256" key="6">
    <source>
        <dbReference type="ARBA" id="ARBA00022656"/>
    </source>
</evidence>
<evidence type="ECO:0000256" key="2">
    <source>
        <dbReference type="ARBA" id="ARBA00004165"/>
    </source>
</evidence>
<dbReference type="Pfam" id="PF12919">
    <property type="entry name" value="TcdA_TcdB"/>
    <property type="match status" value="1"/>
</dbReference>
<keyword evidence="12" id="KW-0788">Thiol protease</keyword>
<evidence type="ECO:0000313" key="23">
    <source>
        <dbReference type="Proteomes" id="UP000051446"/>
    </source>
</evidence>
<dbReference type="Pfam" id="PF12920">
    <property type="entry name" value="TcdA_TcdB_pore"/>
    <property type="match status" value="1"/>
</dbReference>
<sequence length="2030" mass="222450">MHPTPYGPDTTGIHNKLFNKKKYLHTVWVGGPLPVITQSYLGVWKTVDPKKIYTPTTWVDTDNMLVALYNKAVKTLRTELLNTSLESNPTWTAVEYYEKAVVFEKSIRELHPHSNDEERKDTIRLLADSLSPSKRNEYEHQIDIIEHEKSAIIKGHKNKKYQEVSGLFETFSKKEPVRGKKLRAIYNKELNDRGNLAAASDLVRFIALHEYGGVYIDMDLLPTLNLDLIRGTDLFPSKHVTDQHTQITSEEPFDKTYGADIYIEIEKFLTLPGSKTTGLRSRLNEDQIVFIQNHMNSNQLFNPLDSLSSGVFHIANTRDGYTNSQMGCEKSNLFPDRMFDAFIDGYAMLEMFNGKLGFPVTSTTLTHEVENDIDRQFGERDINFAIISKLRNYYQDSIFPRRPIETATLALTGPGIIGTLIGRSDTGAAIIHDTSIASLNTVEEKFSSWAIEQDVELAFVLEKSKLGIGLTPQETHDTRTELFDRLDSRTSLTPDAISFLQRLDKFSPEEVQTLKTAAALSDAYLALSTHAEALIDSLAGVGIEHWARPSVEQLHALAEQHGAPEFDSFHYEKQLIVQLQGDDVCFQSAQNLFSKHPKQSEWLQLGDTLTPGVLTWSEAEQTYRYAPPLVLENEGAVRITLVGHGTTTDGTPALGGMNLEKIIQTLSGVFESAGGHLAKATSLKLNLVGCALYDAARPITDTLPGQVTQWMKGQSETLGIARDQFSIVAYQYPLRVTENGKKEIYFNGQWLDKEVAAIEGLLTKVELSWDARTGSIIKQPVSMAEITEAAHGIDATMKSFSELGAASQEQLNVLHEMNSQQIREQLFLQDKPASYRTDVEKKVIQALTLTNLSQEWNEAAADLHASNNLDKEWHATFTTRPIETGHEVLFVHETTGDHQWLPTQEDIFKAFGSQHEQLSALLGSTLQLDPASGHISAKPGIGEAEAIHTLNAAFLLQAIMGEHDTALAWSSQLQNYVGLIQPSLGLVEDVAHLASLVTGAMNIEIKPLTQALTLLHAAAPALSVAGLFLDAANIVGIIGDLANTKDPVVIATSSTNLVLAGLSSGVNVAAIVTSFIPAAAGASALLGLVAVPLAGISAGLPAVVSGFSTIAKSCQDTFDEFDHVQAQIATPSQLQIIGPKDATQPLWGFAEGAVVTQINFQNNTVQYGNVTMMGTQPGSGSGHTRVGGFDSYFSGPALDTRAKLDVYAGLGVNPKLQPINMADTALLSLPSGLNKHYTFDYDYYSFHRGAAAPALRRLSAYHGKALIWHFNAFVSDYAVCHHAFKASVTAINVTLDHKNRTLILPAISDDDARSKLSYHMVGAGGKYELILAYKPLAIEISASPNASEQWTIDVEYVLKATTIKDGKVVLGGLQPALLKTMKVSSSELRIGNQRITFATNHSPNELLLLCRLDLPAQSPTQQKLLQSLSLGINVNLKTAKQQPFLIFASDGVQPVRAQVLAAAANALELSGILPILVNGKNGLLNISEASAVWVASAGPNSIWFSQHTISREFSIPGNVQLLSSAHDILLTTTFKPTTPQQGDMAFTFRPEYSHADINLVFNSADVDDHVAIKELDKLLDAPFEAKHFVGWINSISGTACKLEASAWRLAEDMPLRTKTAAGKQLAFVYKNQPAPGSTMGHCVLTSAHWLAPDITFTYSMAPAPVFVINATHVTTLVLSPADIDLKWRAANTELILNVSSKKATSALTLPHETTLYSKTLILMPENSAFELTLSGIRFTKDMFRLVGPDLAIQYGAGSMLEIANAIKPGVKLIMHFENRKNVTVDDIIAAAFIDSEFAIKEVNKYFTLENITTAFEREDKVIQFTGPSGLNYEMRPNEDEVSILKGFLYRRVLTDYQGAENITLARAETFNYIPAIIAIATHRALFKKALVLQLQSIGNTGNLQLYWYNRQLTFSAIEIQSLISRKLLTVLSNSGWVGGSHVYGKCTLDISGLYATPQCAVDLIGALERAELSELSPVIAKWLVSLKLRPAESAINAGILAEPIAYEVNEQLAYQSGQPPMLSWETVIKP</sequence>
<evidence type="ECO:0000256" key="4">
    <source>
        <dbReference type="ARBA" id="ARBA00022511"/>
    </source>
</evidence>
<dbReference type="PROSITE" id="PS51771">
    <property type="entry name" value="CGT_MARTX_CPD"/>
    <property type="match status" value="1"/>
</dbReference>
<dbReference type="GO" id="GO:0008289">
    <property type="term" value="F:lipid binding"/>
    <property type="evidence" value="ECO:0007669"/>
    <property type="project" value="UniProtKB-KW"/>
</dbReference>
<dbReference type="GO" id="GO:0016757">
    <property type="term" value="F:glycosyltransferase activity"/>
    <property type="evidence" value="ECO:0007669"/>
    <property type="project" value="InterPro"/>
</dbReference>
<accession>A0A0R2YAG5</accession>
<reference evidence="22 23" key="1">
    <citation type="submission" date="2015-02" db="EMBL/GenBank/DDBJ databases">
        <title>Pseudomonas helleri sp. nov. and Pseudomonas weihenstephanensis sp. nov., isolated from raw cows milk.</title>
        <authorList>
            <person name="von Neubeck M."/>
            <person name="Huptas C."/>
            <person name="Wenning M."/>
            <person name="Scherer S."/>
        </authorList>
    </citation>
    <scope>NUCLEOTIDE SEQUENCE [LARGE SCALE GENOMIC DNA]</scope>
    <source>
        <strain evidence="22 23">DSM 17149</strain>
    </source>
</reference>
<dbReference type="RefSeq" id="WP_057012527.1">
    <property type="nucleotide sequence ID" value="NZ_JYLH01000007.1"/>
</dbReference>
<dbReference type="GO" id="GO:0090729">
    <property type="term" value="F:toxin activity"/>
    <property type="evidence" value="ECO:0007669"/>
    <property type="project" value="UniProtKB-KW"/>
</dbReference>
<evidence type="ECO:0000313" key="22">
    <source>
        <dbReference type="EMBL" id="KRP45303.1"/>
    </source>
</evidence>
<evidence type="ECO:0000256" key="12">
    <source>
        <dbReference type="ARBA" id="ARBA00022807"/>
    </source>
</evidence>
<evidence type="ECO:0000256" key="7">
    <source>
        <dbReference type="ARBA" id="ARBA00022670"/>
    </source>
</evidence>
<dbReference type="GO" id="GO:0020002">
    <property type="term" value="C:host cell plasma membrane"/>
    <property type="evidence" value="ECO:0007669"/>
    <property type="project" value="UniProtKB-SubCell"/>
</dbReference>
<keyword evidence="15" id="KW-1043">Host membrane</keyword>
<keyword evidence="11" id="KW-0378">Hydrolase</keyword>
<evidence type="ECO:0000256" key="17">
    <source>
        <dbReference type="ARBA" id="ARBA00023121"/>
    </source>
</evidence>
<evidence type="ECO:0000256" key="1">
    <source>
        <dbReference type="ARBA" id="ARBA00001946"/>
    </source>
</evidence>
<evidence type="ECO:0000256" key="15">
    <source>
        <dbReference type="ARBA" id="ARBA00022870"/>
    </source>
</evidence>
<gene>
    <name evidence="22" type="ORF">TU73_12855</name>
</gene>
<evidence type="ECO:0000256" key="20">
    <source>
        <dbReference type="ARBA" id="ARBA00023586"/>
    </source>
</evidence>
<keyword evidence="16" id="KW-0843">Virulence</keyword>
<keyword evidence="13" id="KW-0068">Autocatalytic cleavage</keyword>
<dbReference type="PATRIC" id="fig|75588.4.peg.4981"/>
<dbReference type="EMBL" id="JYLH01000007">
    <property type="protein sequence ID" value="KRP45303.1"/>
    <property type="molecule type" value="Genomic_DNA"/>
</dbReference>
<keyword evidence="10" id="KW-0677">Repeat</keyword>
<keyword evidence="19" id="KW-1035">Host cytoplasm</keyword>
<evidence type="ECO:0000256" key="16">
    <source>
        <dbReference type="ARBA" id="ARBA00023026"/>
    </source>
</evidence>
<protein>
    <recommendedName>
        <fullName evidence="21">Peptidase C80 domain-containing protein</fullName>
    </recommendedName>
</protein>
<dbReference type="GO" id="GO:0005576">
    <property type="term" value="C:extracellular region"/>
    <property type="evidence" value="ECO:0007669"/>
    <property type="project" value="UniProtKB-SubCell"/>
</dbReference>
<dbReference type="InterPro" id="IPR029044">
    <property type="entry name" value="Nucleotide-diphossugar_trans"/>
</dbReference>
<keyword evidence="6" id="KW-0800">Toxin</keyword>
<evidence type="ECO:0000256" key="11">
    <source>
        <dbReference type="ARBA" id="ARBA00022801"/>
    </source>
</evidence>
<keyword evidence="7" id="KW-0645">Protease</keyword>
<dbReference type="SUPFAM" id="SSF53448">
    <property type="entry name" value="Nucleotide-diphospho-sugar transferases"/>
    <property type="match status" value="1"/>
</dbReference>
<dbReference type="Proteomes" id="UP000051446">
    <property type="component" value="Unassembled WGS sequence"/>
</dbReference>
<evidence type="ECO:0000259" key="21">
    <source>
        <dbReference type="PROSITE" id="PS51771"/>
    </source>
</evidence>
<evidence type="ECO:0000256" key="9">
    <source>
        <dbReference type="ARBA" id="ARBA00022723"/>
    </source>
</evidence>
<comment type="cofactor">
    <cofactor evidence="1">
        <name>Mg(2+)</name>
        <dbReference type="ChEBI" id="CHEBI:18420"/>
    </cofactor>
</comment>
<dbReference type="GO" id="GO:0006508">
    <property type="term" value="P:proteolysis"/>
    <property type="evidence" value="ECO:0007669"/>
    <property type="project" value="UniProtKB-KW"/>
</dbReference>
<evidence type="ECO:0000256" key="10">
    <source>
        <dbReference type="ARBA" id="ARBA00022737"/>
    </source>
</evidence>
<dbReference type="InterPro" id="IPR024770">
    <property type="entry name" value="TcdA/TcdB_cat"/>
</dbReference>
<evidence type="ECO:0000256" key="18">
    <source>
        <dbReference type="ARBA" id="ARBA00023136"/>
    </source>
</evidence>
<evidence type="ECO:0000256" key="13">
    <source>
        <dbReference type="ARBA" id="ARBA00022813"/>
    </source>
</evidence>
<keyword evidence="8" id="KW-0808">Transferase</keyword>
<evidence type="ECO:0000256" key="19">
    <source>
        <dbReference type="ARBA" id="ARBA00023200"/>
    </source>
</evidence>
<keyword evidence="14" id="KW-0460">Magnesium</keyword>
<keyword evidence="9" id="KW-0479">Metal-binding</keyword>
<dbReference type="GO" id="GO:0008234">
    <property type="term" value="F:cysteine-type peptidase activity"/>
    <property type="evidence" value="ECO:0007669"/>
    <property type="project" value="UniProtKB-KW"/>
</dbReference>
<dbReference type="InterPro" id="IPR020974">
    <property type="entry name" value="CPD_dom"/>
</dbReference>
<dbReference type="InterPro" id="IPR038383">
    <property type="entry name" value="CPD_dom_sf"/>
</dbReference>